<dbReference type="InterPro" id="IPR020479">
    <property type="entry name" value="HD_metazoa"/>
</dbReference>
<evidence type="ECO:0000256" key="4">
    <source>
        <dbReference type="ARBA" id="ARBA00023242"/>
    </source>
</evidence>
<reference evidence="10" key="1">
    <citation type="journal article" date="2008" name="Nature">
        <title>The amphioxus genome and the evolution of the chordate karyotype.</title>
        <authorList>
            <consortium name="US DOE Joint Genome Institute (JGI-PGF)"/>
            <person name="Putnam N.H."/>
            <person name="Butts T."/>
            <person name="Ferrier D.E.K."/>
            <person name="Furlong R.F."/>
            <person name="Hellsten U."/>
            <person name="Kawashima T."/>
            <person name="Robinson-Rechavi M."/>
            <person name="Shoguchi E."/>
            <person name="Terry A."/>
            <person name="Yu J.-K."/>
            <person name="Benito-Gutierrez E.L."/>
            <person name="Dubchak I."/>
            <person name="Garcia-Fernandez J."/>
            <person name="Gibson-Brown J.J."/>
            <person name="Grigoriev I.V."/>
            <person name="Horton A.C."/>
            <person name="de Jong P.J."/>
            <person name="Jurka J."/>
            <person name="Kapitonov V.V."/>
            <person name="Kohara Y."/>
            <person name="Kuroki Y."/>
            <person name="Lindquist E."/>
            <person name="Lucas S."/>
            <person name="Osoegawa K."/>
            <person name="Pennacchio L.A."/>
            <person name="Salamov A.A."/>
            <person name="Satou Y."/>
            <person name="Sauka-Spengler T."/>
            <person name="Schmutz J."/>
            <person name="Shin-I T."/>
            <person name="Toyoda A."/>
            <person name="Bronner-Fraser M."/>
            <person name="Fujiyama A."/>
            <person name="Holland L.Z."/>
            <person name="Holland P.W.H."/>
            <person name="Satoh N."/>
            <person name="Rokhsar D.S."/>
        </authorList>
    </citation>
    <scope>NUCLEOTIDE SEQUENCE [LARGE SCALE GENOMIC DNA]</scope>
    <source>
        <strain evidence="10">S238N-H82</strain>
        <tissue evidence="10">Testes</tissue>
    </source>
</reference>
<feature type="region of interest" description="Disordered" evidence="8">
    <location>
        <begin position="242"/>
        <end position="321"/>
    </location>
</feature>
<dbReference type="EMBL" id="GG666475">
    <property type="protein sequence ID" value="EEN66690.1"/>
    <property type="molecule type" value="Genomic_DNA"/>
</dbReference>
<dbReference type="InterPro" id="IPR000047">
    <property type="entry name" value="HTH_motif"/>
</dbReference>
<evidence type="ECO:0000313" key="10">
    <source>
        <dbReference type="EMBL" id="EEN66690.1"/>
    </source>
</evidence>
<keyword evidence="4 6" id="KW-0539">Nucleus</keyword>
<comment type="subcellular location">
    <subcellularLocation>
        <location evidence="1 6 7">Nucleus</location>
    </subcellularLocation>
</comment>
<dbReference type="PROSITE" id="PS00027">
    <property type="entry name" value="HOMEOBOX_1"/>
    <property type="match status" value="1"/>
</dbReference>
<dbReference type="InterPro" id="IPR009057">
    <property type="entry name" value="Homeodomain-like_sf"/>
</dbReference>
<dbReference type="SUPFAM" id="SSF46689">
    <property type="entry name" value="Homeodomain-like"/>
    <property type="match status" value="1"/>
</dbReference>
<sequence length="321" mass="35660">MLDSGPPALVVCLKNSAEETIIINVVKKYSGLYRDEGIIGVGEPTMQAQSPPRRPSFLIEDILRTEPPRGHSLPLPKPSLTGGAQEQKFGLCSILAPTPRHPCFQTQTSDKLLRPRKDVFLKVYVLLRCRNKINSKSVVESFYSQTKAWSTTEASAAPFSVPLPVPVYLRSKQDPAPEGGGVRVKKCRRSRTVFTELQLLGLEKRFEKQKYLSTPDRVELAESLGLSQLQVKTWYQNRRMKWKKMGGGQESPTKPKGRPRKEQNDYMKDGEEQEVSTTSPSASLPVSSSPASSPSPSPSTQPVTSSDPREHAQKLIANDME</sequence>
<dbReference type="PROSITE" id="PS50071">
    <property type="entry name" value="HOMEOBOX_2"/>
    <property type="match status" value="1"/>
</dbReference>
<dbReference type="Gene3D" id="1.10.10.60">
    <property type="entry name" value="Homeodomain-like"/>
    <property type="match status" value="1"/>
</dbReference>
<feature type="compositionally biased region" description="Basic and acidic residues" evidence="8">
    <location>
        <begin position="260"/>
        <end position="270"/>
    </location>
</feature>
<dbReference type="InterPro" id="IPR050848">
    <property type="entry name" value="Homeobox_TF"/>
</dbReference>
<dbReference type="PRINTS" id="PR00024">
    <property type="entry name" value="HOMEOBOX"/>
</dbReference>
<dbReference type="PRINTS" id="PR00031">
    <property type="entry name" value="HTHREPRESSR"/>
</dbReference>
<dbReference type="GO" id="GO:0000981">
    <property type="term" value="F:DNA-binding transcription factor activity, RNA polymerase II-specific"/>
    <property type="evidence" value="ECO:0007669"/>
    <property type="project" value="InterPro"/>
</dbReference>
<organism>
    <name type="scientific">Branchiostoma floridae</name>
    <name type="common">Florida lancelet</name>
    <name type="synonym">Amphioxus</name>
    <dbReference type="NCBI Taxonomy" id="7739"/>
    <lineage>
        <taxon>Eukaryota</taxon>
        <taxon>Metazoa</taxon>
        <taxon>Chordata</taxon>
        <taxon>Cephalochordata</taxon>
        <taxon>Leptocardii</taxon>
        <taxon>Amphioxiformes</taxon>
        <taxon>Branchiostomatidae</taxon>
        <taxon>Branchiostoma</taxon>
    </lineage>
</organism>
<keyword evidence="2 6" id="KW-0238">DNA-binding</keyword>
<evidence type="ECO:0000256" key="5">
    <source>
        <dbReference type="ARBA" id="ARBA00038196"/>
    </source>
</evidence>
<dbReference type="STRING" id="7739.C3XZC6"/>
<dbReference type="FunCoup" id="C3XZC6">
    <property type="interactions" value="34"/>
</dbReference>
<dbReference type="GO" id="GO:0003677">
    <property type="term" value="F:DNA binding"/>
    <property type="evidence" value="ECO:0007669"/>
    <property type="project" value="UniProtKB-UniRule"/>
</dbReference>
<proteinExistence type="inferred from homology"/>
<dbReference type="PANTHER" id="PTHR24333">
    <property type="entry name" value="HOMEO BOX HB9 LIKE A-RELATED"/>
    <property type="match status" value="1"/>
</dbReference>
<evidence type="ECO:0000256" key="6">
    <source>
        <dbReference type="PROSITE-ProRule" id="PRU00108"/>
    </source>
</evidence>
<dbReference type="PANTHER" id="PTHR24333:SF11">
    <property type="entry name" value="HOMEOBOX PROTEIN BARH-LIKE 1B"/>
    <property type="match status" value="1"/>
</dbReference>
<name>C3XZC6_BRAFL</name>
<evidence type="ECO:0000256" key="2">
    <source>
        <dbReference type="ARBA" id="ARBA00023125"/>
    </source>
</evidence>
<dbReference type="InParanoid" id="C3XZC6"/>
<dbReference type="eggNOG" id="KOG0488">
    <property type="taxonomic scope" value="Eukaryota"/>
</dbReference>
<dbReference type="CDD" id="cd00086">
    <property type="entry name" value="homeodomain"/>
    <property type="match status" value="1"/>
</dbReference>
<accession>C3XZC6</accession>
<dbReference type="GO" id="GO:0005634">
    <property type="term" value="C:nucleus"/>
    <property type="evidence" value="ECO:0007669"/>
    <property type="project" value="UniProtKB-SubCell"/>
</dbReference>
<evidence type="ECO:0000259" key="9">
    <source>
        <dbReference type="PROSITE" id="PS50071"/>
    </source>
</evidence>
<protein>
    <submittedName>
        <fullName evidence="10">BarH-like homeobox protein</fullName>
    </submittedName>
</protein>
<feature type="compositionally biased region" description="Low complexity" evidence="8">
    <location>
        <begin position="276"/>
        <end position="292"/>
    </location>
</feature>
<dbReference type="InterPro" id="IPR001356">
    <property type="entry name" value="HD"/>
</dbReference>
<feature type="domain" description="Homeobox" evidence="9">
    <location>
        <begin position="185"/>
        <end position="245"/>
    </location>
</feature>
<evidence type="ECO:0000256" key="7">
    <source>
        <dbReference type="RuleBase" id="RU000682"/>
    </source>
</evidence>
<dbReference type="Pfam" id="PF00046">
    <property type="entry name" value="Homeodomain"/>
    <property type="match status" value="1"/>
</dbReference>
<comment type="similarity">
    <text evidence="5">Belongs to the BAR homeobox family.</text>
</comment>
<evidence type="ECO:0000256" key="3">
    <source>
        <dbReference type="ARBA" id="ARBA00023155"/>
    </source>
</evidence>
<keyword evidence="3 6" id="KW-0371">Homeobox</keyword>
<feature type="DNA-binding region" description="Homeobox" evidence="6">
    <location>
        <begin position="187"/>
        <end position="246"/>
    </location>
</feature>
<dbReference type="SMART" id="SM00389">
    <property type="entry name" value="HOX"/>
    <property type="match status" value="1"/>
</dbReference>
<gene>
    <name evidence="10" type="ORF">BRAFLDRAFT_290305</name>
</gene>
<evidence type="ECO:0000256" key="1">
    <source>
        <dbReference type="ARBA" id="ARBA00004123"/>
    </source>
</evidence>
<dbReference type="AlphaFoldDB" id="C3XZC6"/>
<dbReference type="InterPro" id="IPR017970">
    <property type="entry name" value="Homeobox_CS"/>
</dbReference>
<evidence type="ECO:0000256" key="8">
    <source>
        <dbReference type="SAM" id="MobiDB-lite"/>
    </source>
</evidence>